<evidence type="ECO:0000256" key="3">
    <source>
        <dbReference type="ARBA" id="ARBA00022553"/>
    </source>
</evidence>
<evidence type="ECO:0000256" key="4">
    <source>
        <dbReference type="SAM" id="Phobius"/>
    </source>
</evidence>
<dbReference type="GO" id="GO:0000155">
    <property type="term" value="F:phosphorelay sensor kinase activity"/>
    <property type="evidence" value="ECO:0007669"/>
    <property type="project" value="InterPro"/>
</dbReference>
<evidence type="ECO:0000259" key="5">
    <source>
        <dbReference type="PROSITE" id="PS50109"/>
    </source>
</evidence>
<evidence type="ECO:0000256" key="1">
    <source>
        <dbReference type="ARBA" id="ARBA00000085"/>
    </source>
</evidence>
<dbReference type="SUPFAM" id="SSF47384">
    <property type="entry name" value="Homodimeric domain of signal transducing histidine kinase"/>
    <property type="match status" value="1"/>
</dbReference>
<dbReference type="Pfam" id="PF00512">
    <property type="entry name" value="HisKA"/>
    <property type="match status" value="1"/>
</dbReference>
<dbReference type="PROSITE" id="PS50109">
    <property type="entry name" value="HIS_KIN"/>
    <property type="match status" value="1"/>
</dbReference>
<keyword evidence="4" id="KW-1133">Transmembrane helix</keyword>
<comment type="catalytic activity">
    <reaction evidence="1">
        <text>ATP + protein L-histidine = ADP + protein N-phospho-L-histidine.</text>
        <dbReference type="EC" id="2.7.13.3"/>
    </reaction>
</comment>
<keyword evidence="3" id="KW-0597">Phosphoprotein</keyword>
<sequence length="555" mass="60039">MPALQRTLSSFGLSPAAVPIAAVQNWKILGFFNLYRLALAAAALGVSLTVRTLPPFGENSPVLFQLASVAYFVLALVAMQTIRSRRLDFESQVSVLAFADVALLTLLMHASGGLSSGLGLLLIVAIAGSSLILGKRVSIFYAALATVAAILEHSWELLTEGVINPNHVEGYPQVGILGVGLFATAFLGYTLAARLRATEALAERRGVDLASLAQINEIIIQRMQSGVLACDHAGDLRFLNQAAQRFLGLRALPDRRVSLSEVSPDLAIQLFQWVSNTPVQGGRKPLVTRAGYTLLPRFVPLGNGKETGALIFLEDMAALKQQAQQLKMAALARLTASIAHEIRNPLGAITNAAQLLGETVSESSEQRRLTKIIEEQGRRMNVIVENVTQLSRRDRINAMRLDLESWVREFIAAYCETVRIPTEVFSQVGPNVEILFDPDQLSQVVTNLSQNALRHSPPFTGTPLIKLMTGRDPEGRPFLEVVDWGTGVPAAIADNIFDPFFTTSPKGTGLGLYIARELCEGNGASLDYFPGEGGVGSRFRITMVRADDTPNNTNA</sequence>
<dbReference type="KEGG" id="sva:SVA_1108"/>
<proteinExistence type="predicted"/>
<organism evidence="6 7">
    <name type="scientific">Sulfurifustis variabilis</name>
    <dbReference type="NCBI Taxonomy" id="1675686"/>
    <lineage>
        <taxon>Bacteria</taxon>
        <taxon>Pseudomonadati</taxon>
        <taxon>Pseudomonadota</taxon>
        <taxon>Gammaproteobacteria</taxon>
        <taxon>Acidiferrobacterales</taxon>
        <taxon>Acidiferrobacteraceae</taxon>
        <taxon>Sulfurifustis</taxon>
    </lineage>
</organism>
<dbReference type="EMBL" id="AP014936">
    <property type="protein sequence ID" value="BAU47685.1"/>
    <property type="molecule type" value="Genomic_DNA"/>
</dbReference>
<feature type="transmembrane region" description="Helical" evidence="4">
    <location>
        <begin position="102"/>
        <end position="126"/>
    </location>
</feature>
<evidence type="ECO:0000313" key="7">
    <source>
        <dbReference type="Proteomes" id="UP000218899"/>
    </source>
</evidence>
<dbReference type="SMART" id="SM00387">
    <property type="entry name" value="HATPase_c"/>
    <property type="match status" value="1"/>
</dbReference>
<evidence type="ECO:0000313" key="6">
    <source>
        <dbReference type="EMBL" id="BAU47685.1"/>
    </source>
</evidence>
<dbReference type="Pfam" id="PF02518">
    <property type="entry name" value="HATPase_c"/>
    <property type="match status" value="1"/>
</dbReference>
<dbReference type="CDD" id="cd00082">
    <property type="entry name" value="HisKA"/>
    <property type="match status" value="1"/>
</dbReference>
<dbReference type="Gene3D" id="1.10.287.130">
    <property type="match status" value="1"/>
</dbReference>
<dbReference type="EC" id="2.7.13.3" evidence="2"/>
<keyword evidence="6" id="KW-0808">Transferase</keyword>
<dbReference type="Gene3D" id="3.30.450.20">
    <property type="entry name" value="PAS domain"/>
    <property type="match status" value="1"/>
</dbReference>
<keyword evidence="4" id="KW-0472">Membrane</keyword>
<feature type="transmembrane region" description="Helical" evidence="4">
    <location>
        <begin position="62"/>
        <end position="82"/>
    </location>
</feature>
<dbReference type="PANTHER" id="PTHR43065:SF52">
    <property type="entry name" value="SENSOR PROTEIN KINASE PILS"/>
    <property type="match status" value="1"/>
</dbReference>
<dbReference type="PRINTS" id="PR00344">
    <property type="entry name" value="BCTRLSENSOR"/>
</dbReference>
<keyword evidence="7" id="KW-1185">Reference proteome</keyword>
<dbReference type="SMART" id="SM00388">
    <property type="entry name" value="HisKA"/>
    <property type="match status" value="1"/>
</dbReference>
<dbReference type="InterPro" id="IPR036097">
    <property type="entry name" value="HisK_dim/P_sf"/>
</dbReference>
<feature type="transmembrane region" description="Helical" evidence="4">
    <location>
        <begin position="175"/>
        <end position="195"/>
    </location>
</feature>
<feature type="domain" description="Histidine kinase" evidence="5">
    <location>
        <begin position="337"/>
        <end position="547"/>
    </location>
</feature>
<dbReference type="InterPro" id="IPR004358">
    <property type="entry name" value="Sig_transdc_His_kin-like_C"/>
</dbReference>
<dbReference type="OrthoDB" id="2521613at2"/>
<reference evidence="6 7" key="1">
    <citation type="submission" date="2015-08" db="EMBL/GenBank/DDBJ databases">
        <title>Complete genome sequence of Sulfurifustis variabilis.</title>
        <authorList>
            <person name="Miura A."/>
            <person name="Kojima H."/>
            <person name="Fukui M."/>
        </authorList>
    </citation>
    <scope>NUCLEOTIDE SEQUENCE [LARGE SCALE GENOMIC DNA]</scope>
    <source>
        <strain evidence="7">skN76</strain>
    </source>
</reference>
<gene>
    <name evidence="6" type="ORF">SVA_1108</name>
</gene>
<dbReference type="SUPFAM" id="SSF55874">
    <property type="entry name" value="ATPase domain of HSP90 chaperone/DNA topoisomerase II/histidine kinase"/>
    <property type="match status" value="1"/>
</dbReference>
<accession>A0A1B4V2V8</accession>
<evidence type="ECO:0000256" key="2">
    <source>
        <dbReference type="ARBA" id="ARBA00012438"/>
    </source>
</evidence>
<dbReference type="Gene3D" id="3.30.565.10">
    <property type="entry name" value="Histidine kinase-like ATPase, C-terminal domain"/>
    <property type="match status" value="1"/>
</dbReference>
<protein>
    <recommendedName>
        <fullName evidence="2">histidine kinase</fullName>
        <ecNumber evidence="2">2.7.13.3</ecNumber>
    </recommendedName>
</protein>
<keyword evidence="6" id="KW-0418">Kinase</keyword>
<dbReference type="InterPro" id="IPR036890">
    <property type="entry name" value="HATPase_C_sf"/>
</dbReference>
<feature type="transmembrane region" description="Helical" evidence="4">
    <location>
        <begin position="138"/>
        <end position="155"/>
    </location>
</feature>
<feature type="transmembrane region" description="Helical" evidence="4">
    <location>
        <begin position="32"/>
        <end position="50"/>
    </location>
</feature>
<dbReference type="InterPro" id="IPR005467">
    <property type="entry name" value="His_kinase_dom"/>
</dbReference>
<keyword evidence="4" id="KW-0812">Transmembrane</keyword>
<dbReference type="Proteomes" id="UP000218899">
    <property type="component" value="Chromosome"/>
</dbReference>
<name>A0A1B4V2V8_9GAMM</name>
<dbReference type="PANTHER" id="PTHR43065">
    <property type="entry name" value="SENSOR HISTIDINE KINASE"/>
    <property type="match status" value="1"/>
</dbReference>
<dbReference type="Pfam" id="PF25323">
    <property type="entry name" value="6TM_PilS"/>
    <property type="match status" value="1"/>
</dbReference>
<dbReference type="AlphaFoldDB" id="A0A1B4V2V8"/>
<dbReference type="InterPro" id="IPR003661">
    <property type="entry name" value="HisK_dim/P_dom"/>
</dbReference>
<dbReference type="InterPro" id="IPR003594">
    <property type="entry name" value="HATPase_dom"/>
</dbReference>
<dbReference type="RefSeq" id="WP_096459906.1">
    <property type="nucleotide sequence ID" value="NZ_AP014936.1"/>
</dbReference>